<reference evidence="2" key="1">
    <citation type="submission" date="2011-06" db="EMBL/GenBank/DDBJ databases">
        <title>The Genome Sequence of Fusarium oxysporum Fo47.</title>
        <authorList>
            <consortium name="The Broad Institute Genome Sequencing Platform"/>
            <person name="Ma L.-J."/>
            <person name="Gale L.R."/>
            <person name="Schwartz D.C."/>
            <person name="Zhou S."/>
            <person name="Corby-Kistler H."/>
            <person name="Young S.K."/>
            <person name="Zeng Q."/>
            <person name="Gargeya S."/>
            <person name="Fitzgerald M."/>
            <person name="Haas B."/>
            <person name="Abouelleil A."/>
            <person name="Alvarado L."/>
            <person name="Arachchi H.M."/>
            <person name="Berlin A."/>
            <person name="Brown A."/>
            <person name="Chapman S.B."/>
            <person name="Chen Z."/>
            <person name="Dunbar C."/>
            <person name="Freedman E."/>
            <person name="Gearin G."/>
            <person name="Gellesch M."/>
            <person name="Goldberg J."/>
            <person name="Griggs A."/>
            <person name="Gujja S."/>
            <person name="Heiman D."/>
            <person name="Howarth C."/>
            <person name="Larson L."/>
            <person name="Lui A."/>
            <person name="MacDonald P.J.P."/>
            <person name="Mehta T."/>
            <person name="Montmayeur A."/>
            <person name="Murphy C."/>
            <person name="Neiman D."/>
            <person name="Pearson M."/>
            <person name="Priest M."/>
            <person name="Roberts A."/>
            <person name="Saif S."/>
            <person name="Shea T."/>
            <person name="Shenoy N."/>
            <person name="Sisk P."/>
            <person name="Stolte C."/>
            <person name="Sykes S."/>
            <person name="Wortman J."/>
            <person name="Nusbaum C."/>
            <person name="Birren B."/>
        </authorList>
    </citation>
    <scope>NUCLEOTIDE SEQUENCE [LARGE SCALE GENOMIC DNA]</scope>
    <source>
        <strain evidence="2">Fo47</strain>
    </source>
</reference>
<dbReference type="AlphaFoldDB" id="W9LEV0"/>
<reference evidence="2" key="2">
    <citation type="submission" date="2012-06" db="EMBL/GenBank/DDBJ databases">
        <title>Annotation of the Genome Sequence of Fusarium oxysporum Fo47.</title>
        <authorList>
            <consortium name="The Broad Institute Genomics Platform"/>
            <person name="Ma L.-J."/>
            <person name="Corby-Kistler H."/>
            <person name="Broz K."/>
            <person name="Gale L.R."/>
            <person name="Jonkers W."/>
            <person name="O'Donnell K."/>
            <person name="Ploetz R."/>
            <person name="Steinberg C."/>
            <person name="Schwartz D.C."/>
            <person name="VanEtten H."/>
            <person name="Zhou S."/>
            <person name="Young S.K."/>
            <person name="Zeng Q."/>
            <person name="Gargeya S."/>
            <person name="Fitzgerald M."/>
            <person name="Abouelleil A."/>
            <person name="Alvarado L."/>
            <person name="Chapman S.B."/>
            <person name="Gainer-Dewar J."/>
            <person name="Goldberg J."/>
            <person name="Griggs A."/>
            <person name="Gujja S."/>
            <person name="Hansen M."/>
            <person name="Howarth C."/>
            <person name="Imamovic A."/>
            <person name="Ireland A."/>
            <person name="Larimer J."/>
            <person name="McCowan C."/>
            <person name="Murphy C."/>
            <person name="Pearson M."/>
            <person name="Poon T.W."/>
            <person name="Priest M."/>
            <person name="Roberts A."/>
            <person name="Saif S."/>
            <person name="Shea T."/>
            <person name="Sykes S."/>
            <person name="Wortman J."/>
            <person name="Nusbaum C."/>
            <person name="Birren B."/>
        </authorList>
    </citation>
    <scope>NUCLEOTIDE SEQUENCE</scope>
    <source>
        <strain evidence="2">Fo47</strain>
    </source>
</reference>
<feature type="region of interest" description="Disordered" evidence="1">
    <location>
        <begin position="1"/>
        <end position="24"/>
    </location>
</feature>
<accession>W9LEV0</accession>
<sequence>MTSGSWHDRQRHMSLRTKTDQDQAGASSSSLPACLLPSLACLLQQGELKHQALTVKLTTHHDYLHYQVHFLSRVDKHRVSEAGIPFWIWLQSCVYEQLVIAEIHLYFTGLTAYPYWRFPLRLIRGFFNVESPIQH</sequence>
<proteinExistence type="predicted"/>
<dbReference type="VEuPathDB" id="FungiDB:FOZG_01650"/>
<dbReference type="EMBL" id="JH717896">
    <property type="protein sequence ID" value="EWZ51628.1"/>
    <property type="molecule type" value="Genomic_DNA"/>
</dbReference>
<protein>
    <submittedName>
        <fullName evidence="2">Uncharacterized protein</fullName>
    </submittedName>
</protein>
<name>W9LEV0_FUSOX</name>
<evidence type="ECO:0000256" key="1">
    <source>
        <dbReference type="SAM" id="MobiDB-lite"/>
    </source>
</evidence>
<organism evidence="2">
    <name type="scientific">Fusarium oxysporum Fo47</name>
    <dbReference type="NCBI Taxonomy" id="660027"/>
    <lineage>
        <taxon>Eukaryota</taxon>
        <taxon>Fungi</taxon>
        <taxon>Dikarya</taxon>
        <taxon>Ascomycota</taxon>
        <taxon>Pezizomycotina</taxon>
        <taxon>Sordariomycetes</taxon>
        <taxon>Hypocreomycetidae</taxon>
        <taxon>Hypocreales</taxon>
        <taxon>Nectriaceae</taxon>
        <taxon>Fusarium</taxon>
        <taxon>Fusarium oxysporum species complex</taxon>
    </lineage>
</organism>
<gene>
    <name evidence="2" type="ORF">FOZG_01650</name>
</gene>
<evidence type="ECO:0000313" key="2">
    <source>
        <dbReference type="EMBL" id="EWZ51628.1"/>
    </source>
</evidence>
<dbReference type="EMBL" id="JH717896">
    <property type="protein sequence ID" value="EWZ51627.1"/>
    <property type="molecule type" value="Genomic_DNA"/>
</dbReference>
<dbReference type="HOGENOM" id="CLU_1981674_0_0_1"/>
<dbReference type="Proteomes" id="UP000030766">
    <property type="component" value="Unassembled WGS sequence"/>
</dbReference>